<sequence length="341" mass="37543">MQDNTLIAHESAEALAASSTWQRQLSQAVRDPAELCRRLALDDAWLAGAGAGDALFATCVPEAFLSRMAPGNPGDPLLRQVLPLGEEARAAPGFVTDPLAEAEQRPAQGLIHKYRGRALLIASPTCAVNCRYCFRRHFPYADNAPSRAQWQDALDYLREDASIREAIFSGGDPLAANDKQLAWLVGELESIRHIKRLRIHTRLPVVIPDRVDDALLGWLGSTRLQTVMVLHINHAKEIDSAVIDACARLQRAGVTLLNQSVLLRGVNDSVAALEALSERLFDARILPYYLHVLDPVAGAAHFDVSDNEARELVDKLRERLPGFLMPRLVREIPGEPSKTPL</sequence>
<dbReference type="NCBIfam" id="TIGR00238">
    <property type="entry name" value="KamA family radical SAM protein"/>
    <property type="match status" value="1"/>
</dbReference>
<keyword evidence="10" id="KW-0408">Iron</keyword>
<proteinExistence type="inferred from homology"/>
<comment type="caution">
    <text evidence="15">The sequence shown here is derived from an EMBL/GenBank/DDBJ whole genome shotgun (WGS) entry which is preliminary data.</text>
</comment>
<evidence type="ECO:0000256" key="5">
    <source>
        <dbReference type="ARBA" id="ARBA00022363"/>
    </source>
</evidence>
<dbReference type="InterPro" id="IPR007197">
    <property type="entry name" value="rSAM"/>
</dbReference>
<reference evidence="16" key="1">
    <citation type="journal article" date="2019" name="Int. J. Syst. Evol. Microbiol.">
        <title>The Global Catalogue of Microorganisms (GCM) 10K type strain sequencing project: providing services to taxonomists for standard genome sequencing and annotation.</title>
        <authorList>
            <consortium name="The Broad Institute Genomics Platform"/>
            <consortium name="The Broad Institute Genome Sequencing Center for Infectious Disease"/>
            <person name="Wu L."/>
            <person name="Ma J."/>
        </authorList>
    </citation>
    <scope>NUCLEOTIDE SEQUENCE [LARGE SCALE GENOMIC DNA]</scope>
    <source>
        <strain evidence="16">JCM 16914</strain>
    </source>
</reference>
<dbReference type="PIRSF" id="PIRSF004911">
    <property type="entry name" value="DUF160"/>
    <property type="match status" value="1"/>
</dbReference>
<dbReference type="EMBL" id="BAAAZT010000023">
    <property type="protein sequence ID" value="GAA3898051.1"/>
    <property type="molecule type" value="Genomic_DNA"/>
</dbReference>
<evidence type="ECO:0000256" key="10">
    <source>
        <dbReference type="ARBA" id="ARBA00023004"/>
    </source>
</evidence>
<keyword evidence="8" id="KW-0479">Metal-binding</keyword>
<evidence type="ECO:0000256" key="3">
    <source>
        <dbReference type="ARBA" id="ARBA00001966"/>
    </source>
</evidence>
<evidence type="ECO:0000256" key="1">
    <source>
        <dbReference type="ARBA" id="ARBA00001352"/>
    </source>
</evidence>
<dbReference type="PROSITE" id="PS51918">
    <property type="entry name" value="RADICAL_SAM"/>
    <property type="match status" value="1"/>
</dbReference>
<evidence type="ECO:0000256" key="7">
    <source>
        <dbReference type="ARBA" id="ARBA00022691"/>
    </source>
</evidence>
<evidence type="ECO:0000256" key="13">
    <source>
        <dbReference type="ARBA" id="ARBA00030756"/>
    </source>
</evidence>
<dbReference type="RefSeq" id="WP_344702149.1">
    <property type="nucleotide sequence ID" value="NZ_BAAAZT010000023.1"/>
</dbReference>
<keyword evidence="12" id="KW-0413">Isomerase</keyword>
<comment type="catalytic activity">
    <reaction evidence="1">
        <text>L-lysine = D-beta-lysine</text>
        <dbReference type="Rhea" id="RHEA:44148"/>
        <dbReference type="ChEBI" id="CHEBI:32551"/>
        <dbReference type="ChEBI" id="CHEBI:84138"/>
    </reaction>
</comment>
<evidence type="ECO:0000256" key="4">
    <source>
        <dbReference type="ARBA" id="ARBA00008703"/>
    </source>
</evidence>
<dbReference type="NCBIfam" id="TIGR03821">
    <property type="entry name" value="EFP_modif_epmB"/>
    <property type="match status" value="1"/>
</dbReference>
<dbReference type="SFLD" id="SFLDG01070">
    <property type="entry name" value="PLP-dependent"/>
    <property type="match status" value="1"/>
</dbReference>
<evidence type="ECO:0000256" key="2">
    <source>
        <dbReference type="ARBA" id="ARBA00001933"/>
    </source>
</evidence>
<evidence type="ECO:0000259" key="14">
    <source>
        <dbReference type="PROSITE" id="PS51918"/>
    </source>
</evidence>
<evidence type="ECO:0000256" key="6">
    <source>
        <dbReference type="ARBA" id="ARBA00022485"/>
    </source>
</evidence>
<keyword evidence="9" id="KW-0663">Pyridoxal phosphate</keyword>
<comment type="cofactor">
    <cofactor evidence="2">
        <name>pyridoxal 5'-phosphate</name>
        <dbReference type="ChEBI" id="CHEBI:597326"/>
    </cofactor>
</comment>
<evidence type="ECO:0000256" key="8">
    <source>
        <dbReference type="ARBA" id="ARBA00022723"/>
    </source>
</evidence>
<dbReference type="Gene3D" id="3.20.20.70">
    <property type="entry name" value="Aldolase class I"/>
    <property type="match status" value="1"/>
</dbReference>
<dbReference type="SFLD" id="SFLDS00029">
    <property type="entry name" value="Radical_SAM"/>
    <property type="match status" value="1"/>
</dbReference>
<comment type="cofactor">
    <cofactor evidence="3">
        <name>[4Fe-4S] cluster</name>
        <dbReference type="ChEBI" id="CHEBI:49883"/>
    </cofactor>
</comment>
<dbReference type="SFLD" id="SFLDF00314">
    <property type="entry name" value="L-lysine_2_3-aminomutase_(yjeK"/>
    <property type="match status" value="1"/>
</dbReference>
<feature type="domain" description="Radical SAM core" evidence="14">
    <location>
        <begin position="112"/>
        <end position="335"/>
    </location>
</feature>
<evidence type="ECO:0000313" key="16">
    <source>
        <dbReference type="Proteomes" id="UP001500133"/>
    </source>
</evidence>
<dbReference type="Pfam" id="PF04055">
    <property type="entry name" value="Radical_SAM"/>
    <property type="match status" value="1"/>
</dbReference>
<dbReference type="PANTHER" id="PTHR30538">
    <property type="entry name" value="LYSINE 2,3-AMINOMUTASE-RELATED"/>
    <property type="match status" value="1"/>
</dbReference>
<keyword evidence="11" id="KW-0411">Iron-sulfur</keyword>
<evidence type="ECO:0000313" key="15">
    <source>
        <dbReference type="EMBL" id="GAA3898051.1"/>
    </source>
</evidence>
<dbReference type="InterPro" id="IPR013785">
    <property type="entry name" value="Aldolase_TIM"/>
</dbReference>
<keyword evidence="16" id="KW-1185">Reference proteome</keyword>
<organism evidence="15 16">
    <name type="scientific">Halomonas cibimaris</name>
    <dbReference type="NCBI Taxonomy" id="657012"/>
    <lineage>
        <taxon>Bacteria</taxon>
        <taxon>Pseudomonadati</taxon>
        <taxon>Pseudomonadota</taxon>
        <taxon>Gammaproteobacteria</taxon>
        <taxon>Oceanospirillales</taxon>
        <taxon>Halomonadaceae</taxon>
        <taxon>Halomonas</taxon>
    </lineage>
</organism>
<dbReference type="CDD" id="cd01335">
    <property type="entry name" value="Radical_SAM"/>
    <property type="match status" value="1"/>
</dbReference>
<gene>
    <name evidence="15" type="primary">epmB</name>
    <name evidence="15" type="ORF">GCM10022228_05900</name>
</gene>
<evidence type="ECO:0000256" key="12">
    <source>
        <dbReference type="ARBA" id="ARBA00023235"/>
    </source>
</evidence>
<evidence type="ECO:0000256" key="11">
    <source>
        <dbReference type="ARBA" id="ARBA00023014"/>
    </source>
</evidence>
<dbReference type="InterPro" id="IPR058240">
    <property type="entry name" value="rSAM_sf"/>
</dbReference>
<dbReference type="PANTHER" id="PTHR30538:SF1">
    <property type="entry name" value="L-LYSINE 2,3-AMINOMUTASE"/>
    <property type="match status" value="1"/>
</dbReference>
<dbReference type="InterPro" id="IPR003739">
    <property type="entry name" value="Lys_aminomutase/Glu_NH3_mut"/>
</dbReference>
<accession>A0ABP7LAI0</accession>
<comment type="similarity">
    <text evidence="4">Belongs to the radical SAM superfamily. KamA family.</text>
</comment>
<dbReference type="Proteomes" id="UP001500133">
    <property type="component" value="Unassembled WGS sequence"/>
</dbReference>
<name>A0ABP7LAI0_9GAMM</name>
<dbReference type="SUPFAM" id="SSF102114">
    <property type="entry name" value="Radical SAM enzymes"/>
    <property type="match status" value="1"/>
</dbReference>
<keyword evidence="7" id="KW-0949">S-adenosyl-L-methionine</keyword>
<protein>
    <recommendedName>
        <fullName evidence="5">L-lysine 2,3-aminomutase</fullName>
    </recommendedName>
    <alternativeName>
        <fullName evidence="13">EF-P post-translational modification enzyme B</fullName>
    </alternativeName>
</protein>
<keyword evidence="6" id="KW-0004">4Fe-4S</keyword>
<dbReference type="InterPro" id="IPR022462">
    <property type="entry name" value="EpmB"/>
</dbReference>
<evidence type="ECO:0000256" key="9">
    <source>
        <dbReference type="ARBA" id="ARBA00022898"/>
    </source>
</evidence>